<proteinExistence type="predicted"/>
<evidence type="ECO:0000256" key="3">
    <source>
        <dbReference type="ARBA" id="ARBA00022679"/>
    </source>
</evidence>
<evidence type="ECO:0000256" key="1">
    <source>
        <dbReference type="ARBA" id="ARBA00004394"/>
    </source>
</evidence>
<comment type="subcellular location">
    <subcellularLocation>
        <location evidence="1">Golgi apparatus membrane</location>
    </subcellularLocation>
</comment>
<evidence type="ECO:0000313" key="8">
    <source>
        <dbReference type="EMBL" id="KAJ6680771.1"/>
    </source>
</evidence>
<dbReference type="GO" id="GO:0000139">
    <property type="term" value="C:Golgi membrane"/>
    <property type="evidence" value="ECO:0007669"/>
    <property type="project" value="UniProtKB-SubCell"/>
</dbReference>
<keyword evidence="9" id="KW-1185">Reference proteome</keyword>
<organism evidence="8 9">
    <name type="scientific">Salix purpurea</name>
    <name type="common">Purple osier willow</name>
    <dbReference type="NCBI Taxonomy" id="77065"/>
    <lineage>
        <taxon>Eukaryota</taxon>
        <taxon>Viridiplantae</taxon>
        <taxon>Streptophyta</taxon>
        <taxon>Embryophyta</taxon>
        <taxon>Tracheophyta</taxon>
        <taxon>Spermatophyta</taxon>
        <taxon>Magnoliopsida</taxon>
        <taxon>eudicotyledons</taxon>
        <taxon>Gunneridae</taxon>
        <taxon>Pentapetalae</taxon>
        <taxon>rosids</taxon>
        <taxon>fabids</taxon>
        <taxon>Malpighiales</taxon>
        <taxon>Salicaceae</taxon>
        <taxon>Saliceae</taxon>
        <taxon>Salix</taxon>
    </lineage>
</organism>
<reference evidence="8" key="1">
    <citation type="submission" date="2022-11" db="EMBL/GenBank/DDBJ databases">
        <authorList>
            <person name="Hyden B.L."/>
            <person name="Feng K."/>
            <person name="Yates T."/>
            <person name="Jawdy S."/>
            <person name="Smart L.B."/>
            <person name="Muchero W."/>
        </authorList>
    </citation>
    <scope>NUCLEOTIDE SEQUENCE</scope>
    <source>
        <tissue evidence="8">Shoot tip</tissue>
    </source>
</reference>
<protein>
    <submittedName>
        <fullName evidence="8">Uncharacterized protein</fullName>
    </submittedName>
</protein>
<keyword evidence="5" id="KW-1133">Transmembrane helix</keyword>
<dbReference type="GO" id="GO:0016757">
    <property type="term" value="F:glycosyltransferase activity"/>
    <property type="evidence" value="ECO:0007669"/>
    <property type="project" value="UniProtKB-KW"/>
</dbReference>
<evidence type="ECO:0000313" key="9">
    <source>
        <dbReference type="Proteomes" id="UP001151532"/>
    </source>
</evidence>
<evidence type="ECO:0000256" key="6">
    <source>
        <dbReference type="ARBA" id="ARBA00023034"/>
    </source>
</evidence>
<dbReference type="Proteomes" id="UP001151532">
    <property type="component" value="Chromosome 14"/>
</dbReference>
<accession>A0A9Q0P375</accession>
<keyword evidence="2" id="KW-0328">Glycosyltransferase</keyword>
<dbReference type="AlphaFoldDB" id="A0A9Q0P375"/>
<keyword evidence="6" id="KW-0333">Golgi apparatus</keyword>
<dbReference type="PANTHER" id="PTHR32044:SF67">
    <property type="entry name" value="XYLOGLUCAN GLYCOSYLTRANSFERASE 6-RELATED"/>
    <property type="match status" value="1"/>
</dbReference>
<comment type="caution">
    <text evidence="8">The sequence shown here is derived from an EMBL/GenBank/DDBJ whole genome shotgun (WGS) entry which is preliminary data.</text>
</comment>
<keyword evidence="4" id="KW-0812">Transmembrane</keyword>
<dbReference type="EMBL" id="JAPFFK010000020">
    <property type="protein sequence ID" value="KAJ6680771.1"/>
    <property type="molecule type" value="Genomic_DNA"/>
</dbReference>
<reference evidence="8" key="2">
    <citation type="journal article" date="2023" name="Int. J. Mol. Sci.">
        <title>De Novo Assembly and Annotation of 11 Diverse Shrub Willow (Salix) Genomes Reveals Novel Gene Organization in Sex-Linked Regions.</title>
        <authorList>
            <person name="Hyden B."/>
            <person name="Feng K."/>
            <person name="Yates T.B."/>
            <person name="Jawdy S."/>
            <person name="Cereghino C."/>
            <person name="Smart L.B."/>
            <person name="Muchero W."/>
        </authorList>
    </citation>
    <scope>NUCLEOTIDE SEQUENCE</scope>
    <source>
        <tissue evidence="8">Shoot tip</tissue>
    </source>
</reference>
<keyword evidence="3" id="KW-0808">Transferase</keyword>
<sequence length="225" mass="25164">MFLPEAQLPAWVVCYVPGIVSMLNILPEPRSFPFIVPYLLFENTMSVTKFNAMISGLFQLGSSYEWVVTKKLGRSSEADLVAYAEKESDRLVVETTSLHRSSSESGLGELNKIETLKKTGKKRRNRLYRKELALALILLTASLRSLLSAQGIHFYFLLFQGISFLGVGLDLIGRTVLEVIGGSSPMVVESYARNSGALPFWIELLRDTARVPREPPYLLEVLGYN</sequence>
<evidence type="ECO:0000256" key="7">
    <source>
        <dbReference type="ARBA" id="ARBA00023136"/>
    </source>
</evidence>
<keyword evidence="7" id="KW-0472">Membrane</keyword>
<evidence type="ECO:0000256" key="5">
    <source>
        <dbReference type="ARBA" id="ARBA00022989"/>
    </source>
</evidence>
<gene>
    <name evidence="8" type="ORF">OIU79_020295</name>
</gene>
<dbReference type="PANTHER" id="PTHR32044">
    <property type="entry name" value="GLUCOMANNAN 4-BETA-MANNOSYLTRANSFERASE 9"/>
    <property type="match status" value="1"/>
</dbReference>
<name>A0A9Q0P375_SALPP</name>
<evidence type="ECO:0000256" key="4">
    <source>
        <dbReference type="ARBA" id="ARBA00022692"/>
    </source>
</evidence>
<evidence type="ECO:0000256" key="2">
    <source>
        <dbReference type="ARBA" id="ARBA00022676"/>
    </source>
</evidence>
<dbReference type="OrthoDB" id="1743316at2759"/>